<dbReference type="GO" id="GO:0006606">
    <property type="term" value="P:protein import into nucleus"/>
    <property type="evidence" value="ECO:0007669"/>
    <property type="project" value="TreeGrafter"/>
</dbReference>
<evidence type="ECO:0000259" key="3">
    <source>
        <dbReference type="Pfam" id="PF24312"/>
    </source>
</evidence>
<dbReference type="InterPro" id="IPR056544">
    <property type="entry name" value="Ig_POM152"/>
</dbReference>
<gene>
    <name evidence="5" type="ORF">BS47DRAFT_1361806</name>
</gene>
<dbReference type="InterPro" id="IPR056542">
    <property type="entry name" value="Ig-like_POM152_1st"/>
</dbReference>
<dbReference type="OrthoDB" id="5529162at2759"/>
<comment type="caution">
    <text evidence="5">The sequence shown here is derived from an EMBL/GenBank/DDBJ whole genome shotgun (WGS) entry which is preliminary data.</text>
</comment>
<feature type="domain" description="Nucleoporin POM152 N-terminal transmembrane" evidence="2">
    <location>
        <begin position="21"/>
        <end position="91"/>
    </location>
</feature>
<feature type="domain" description="Nucleoporin POM152 first Ig-like" evidence="4">
    <location>
        <begin position="109"/>
        <end position="254"/>
    </location>
</feature>
<dbReference type="PANTHER" id="PTHR28206">
    <property type="entry name" value="NUCLEOPORIN POM152"/>
    <property type="match status" value="1"/>
</dbReference>
<evidence type="ECO:0000259" key="1">
    <source>
        <dbReference type="Pfam" id="PF23664"/>
    </source>
</evidence>
<dbReference type="PANTHER" id="PTHR28206:SF1">
    <property type="entry name" value="NUCLEOPORIN POM152"/>
    <property type="match status" value="1"/>
</dbReference>
<keyword evidence="6" id="KW-1185">Reference proteome</keyword>
<reference evidence="5" key="1">
    <citation type="journal article" date="2020" name="Nat. Commun.">
        <title>Large-scale genome sequencing of mycorrhizal fungi provides insights into the early evolution of symbiotic traits.</title>
        <authorList>
            <person name="Miyauchi S."/>
            <person name="Kiss E."/>
            <person name="Kuo A."/>
            <person name="Drula E."/>
            <person name="Kohler A."/>
            <person name="Sanchez-Garcia M."/>
            <person name="Morin E."/>
            <person name="Andreopoulos B."/>
            <person name="Barry K.W."/>
            <person name="Bonito G."/>
            <person name="Buee M."/>
            <person name="Carver A."/>
            <person name="Chen C."/>
            <person name="Cichocki N."/>
            <person name="Clum A."/>
            <person name="Culley D."/>
            <person name="Crous P.W."/>
            <person name="Fauchery L."/>
            <person name="Girlanda M."/>
            <person name="Hayes R.D."/>
            <person name="Keri Z."/>
            <person name="LaButti K."/>
            <person name="Lipzen A."/>
            <person name="Lombard V."/>
            <person name="Magnuson J."/>
            <person name="Maillard F."/>
            <person name="Murat C."/>
            <person name="Nolan M."/>
            <person name="Ohm R.A."/>
            <person name="Pangilinan J."/>
            <person name="Pereira M.F."/>
            <person name="Perotto S."/>
            <person name="Peter M."/>
            <person name="Pfister S."/>
            <person name="Riley R."/>
            <person name="Sitrit Y."/>
            <person name="Stielow J.B."/>
            <person name="Szollosi G."/>
            <person name="Zifcakova L."/>
            <person name="Stursova M."/>
            <person name="Spatafora J.W."/>
            <person name="Tedersoo L."/>
            <person name="Vaario L.M."/>
            <person name="Yamada A."/>
            <person name="Yan M."/>
            <person name="Wang P."/>
            <person name="Xu J."/>
            <person name="Bruns T."/>
            <person name="Baldrian P."/>
            <person name="Vilgalys R."/>
            <person name="Dunand C."/>
            <person name="Henrissat B."/>
            <person name="Grigoriev I.V."/>
            <person name="Hibbett D."/>
            <person name="Nagy L.G."/>
            <person name="Martin F.M."/>
        </authorList>
    </citation>
    <scope>NUCLEOTIDE SEQUENCE</scope>
    <source>
        <strain evidence="5">UP504</strain>
    </source>
</reference>
<proteinExistence type="predicted"/>
<dbReference type="InterPro" id="IPR056540">
    <property type="entry name" value="TMD_POM152"/>
</dbReference>
<dbReference type="Pfam" id="PF23664">
    <property type="entry name" value="Ig_Pom152"/>
    <property type="match status" value="2"/>
</dbReference>
<evidence type="ECO:0000313" key="5">
    <source>
        <dbReference type="EMBL" id="KAF9514283.1"/>
    </source>
</evidence>
<feature type="domain" description="Nucleoporin POM152 Ig-like" evidence="3">
    <location>
        <begin position="614"/>
        <end position="711"/>
    </location>
</feature>
<sequence>MATPPSNGPLAGEKYLDIPSQAIKIGQFLTSIAEHDDPAIQYLLFKWNVIDALFLWFIPYLRIPRLTFDQRARCAQILLFSLLNWVLFGNYSSSQSRPDLLILNIQFSTAKLNPQLLPFCLAMPPVGVFIPILLNNTRSLSLVQYSVSPLADRGPRDYVNITSRELGKMQSANLFAGQARLPGSRNEDDDEYDDEDIVEEGAQRQQTTVVGNPSRPLLTLEKTQSIVYIRVTRPGVIRLERVLDSTNSDVHISRRIRSDTTVVECPTARFEDDRLAKVQCAGAARDVHIDVRGTVPYVVENGIVISQGNEKTSYASATSTTKRSITVLGRSSASFWGCGTGTAKTVDLLHGKEGRVTVALNSSDPADGPWVVTLRFDPERRDKQSRKASSGWTKDFTIPQDRKSVNVPVSEPGEYTIVRIKGKTCPGEILSPETCLVVEQPKPSAEIGFKSLHECSSDIGVSASLITLKPEMSGSYTYTFTHISDKNYQKIPLAGTPTTTQHVHPLASASFVRTAKEGREVIINCEGRSVEISMDLRGTPPFNVELQLVGPKGSEIRTYSKLKNLRETVTVPILPDVDQYGGSFEVDLVSVGGANGCKRSLDIPGMNVVVKRIKPTVKFYGAGPEGKRELTTLENETARLPLRLTGDGPWNIAYRWSTHSGNPTSPEVGNAEWVRVTSANENLAVKQEGVYTLLEIHDSHCPGRVIPEASTYNVQWVPKPAGVFDLRAGSVTASGAIKRPPVCEGVEDHIDIELEGRPPFQVSYSYLGQLRGHERLRDQITFSSIQHTTRLQLKTSDPGAHEYHITHVGDAAYPLPPARLRSPPRRLSGTVLEQEVLGRPSAHFKTPGRVSYCLNEPFVPRPGSSDDGTIVLSGEPPFKVNFIIKNAVSSEARTETVEILRMSGKFSSQNIFSAPLDPTL</sequence>
<dbReference type="EMBL" id="MU128962">
    <property type="protein sequence ID" value="KAF9514283.1"/>
    <property type="molecule type" value="Genomic_DNA"/>
</dbReference>
<feature type="domain" description="Nucleoporin POM152 Ig-like" evidence="3">
    <location>
        <begin position="331"/>
        <end position="435"/>
    </location>
</feature>
<evidence type="ECO:0000259" key="2">
    <source>
        <dbReference type="Pfam" id="PF24097"/>
    </source>
</evidence>
<name>A0A9P6DX58_9AGAM</name>
<feature type="domain" description="Nucleoporin POM152 immunoglobulin-like" evidence="1">
    <location>
        <begin position="749"/>
        <end position="814"/>
    </location>
</feature>
<evidence type="ECO:0000313" key="6">
    <source>
        <dbReference type="Proteomes" id="UP000886523"/>
    </source>
</evidence>
<dbReference type="GO" id="GO:0017056">
    <property type="term" value="F:structural constituent of nuclear pore"/>
    <property type="evidence" value="ECO:0007669"/>
    <property type="project" value="InterPro"/>
</dbReference>
<accession>A0A9P6DX58</accession>
<feature type="domain" description="Nucleoporin POM152 immunoglobulin-like" evidence="1">
    <location>
        <begin position="466"/>
        <end position="505"/>
    </location>
</feature>
<dbReference type="GO" id="GO:0006999">
    <property type="term" value="P:nuclear pore organization"/>
    <property type="evidence" value="ECO:0007669"/>
    <property type="project" value="TreeGrafter"/>
</dbReference>
<dbReference type="InterPro" id="IPR037701">
    <property type="entry name" value="Pom152"/>
</dbReference>
<dbReference type="Pfam" id="PF24519">
    <property type="entry name" value="Ig-like_Pom152_1"/>
    <property type="match status" value="1"/>
</dbReference>
<dbReference type="AlphaFoldDB" id="A0A9P6DX58"/>
<organism evidence="5 6">
    <name type="scientific">Hydnum rufescens UP504</name>
    <dbReference type="NCBI Taxonomy" id="1448309"/>
    <lineage>
        <taxon>Eukaryota</taxon>
        <taxon>Fungi</taxon>
        <taxon>Dikarya</taxon>
        <taxon>Basidiomycota</taxon>
        <taxon>Agaricomycotina</taxon>
        <taxon>Agaricomycetes</taxon>
        <taxon>Cantharellales</taxon>
        <taxon>Hydnaceae</taxon>
        <taxon>Hydnum</taxon>
    </lineage>
</organism>
<dbReference type="Proteomes" id="UP000886523">
    <property type="component" value="Unassembled WGS sequence"/>
</dbReference>
<dbReference type="InterPro" id="IPR056541">
    <property type="entry name" value="Ig-like_POM152"/>
</dbReference>
<dbReference type="GO" id="GO:0070762">
    <property type="term" value="C:nuclear pore transmembrane ring"/>
    <property type="evidence" value="ECO:0007669"/>
    <property type="project" value="TreeGrafter"/>
</dbReference>
<protein>
    <recommendedName>
        <fullName evidence="7">Nucleoporin Pom152</fullName>
    </recommendedName>
</protein>
<dbReference type="Pfam" id="PF24312">
    <property type="entry name" value="Ig-like_POM152"/>
    <property type="match status" value="2"/>
</dbReference>
<evidence type="ECO:0008006" key="7">
    <source>
        <dbReference type="Google" id="ProtNLM"/>
    </source>
</evidence>
<evidence type="ECO:0000259" key="4">
    <source>
        <dbReference type="Pfam" id="PF24519"/>
    </source>
</evidence>
<dbReference type="Pfam" id="PF24097">
    <property type="entry name" value="TMD_POM152"/>
    <property type="match status" value="1"/>
</dbReference>